<evidence type="ECO:0000313" key="2">
    <source>
        <dbReference type="Proteomes" id="UP001139981"/>
    </source>
</evidence>
<name>A0ACC1M9M9_9FUNG</name>
<comment type="caution">
    <text evidence="1">The sequence shown here is derived from an EMBL/GenBank/DDBJ whole genome shotgun (WGS) entry which is preliminary data.</text>
</comment>
<gene>
    <name evidence="1" type="ORF">IWW38_000509</name>
</gene>
<keyword evidence="2" id="KW-1185">Reference proteome</keyword>
<protein>
    <submittedName>
        <fullName evidence="1">Uncharacterized protein</fullName>
    </submittedName>
</protein>
<dbReference type="EMBL" id="JANBVB010000005">
    <property type="protein sequence ID" value="KAJ2900456.1"/>
    <property type="molecule type" value="Genomic_DNA"/>
</dbReference>
<dbReference type="Proteomes" id="UP001139981">
    <property type="component" value="Unassembled WGS sequence"/>
</dbReference>
<reference evidence="1" key="1">
    <citation type="submission" date="2022-07" db="EMBL/GenBank/DDBJ databases">
        <title>Phylogenomic reconstructions and comparative analyses of Kickxellomycotina fungi.</title>
        <authorList>
            <person name="Reynolds N.K."/>
            <person name="Stajich J.E."/>
            <person name="Barry K."/>
            <person name="Grigoriev I.V."/>
            <person name="Crous P."/>
            <person name="Smith M.E."/>
        </authorList>
    </citation>
    <scope>NUCLEOTIDE SEQUENCE</scope>
    <source>
        <strain evidence="1">CBS 190363</strain>
    </source>
</reference>
<accession>A0ACC1M9M9</accession>
<sequence length="266" mass="29316">MLVTFRIFLAIFAVATVLPLTAVCARGVAIDRDGSVIADQGVADMTKESFLGYLDTHHTMLIGFYGDNSEESDKALSDFEQFAKKAATRYPDLQLGIVDYKQSPYLTARMLLTGVPELRLLVKGEDAAWRAYNVEATLSAEEMIQYMDNQLWLDDTALGGQAQMYCSPFNFCGKALAFIADKSSAIESKLPIPQWLALILIPALITFAGRFIIDGMYGAEERIRNLLGWPRATDTANGDDDDGASDDDDDDGSDERDASRPKKKTQ</sequence>
<evidence type="ECO:0000313" key="1">
    <source>
        <dbReference type="EMBL" id="KAJ2900456.1"/>
    </source>
</evidence>
<organism evidence="1 2">
    <name type="scientific">Coemansia aciculifera</name>
    <dbReference type="NCBI Taxonomy" id="417176"/>
    <lineage>
        <taxon>Eukaryota</taxon>
        <taxon>Fungi</taxon>
        <taxon>Fungi incertae sedis</taxon>
        <taxon>Zoopagomycota</taxon>
        <taxon>Kickxellomycotina</taxon>
        <taxon>Kickxellomycetes</taxon>
        <taxon>Kickxellales</taxon>
        <taxon>Kickxellaceae</taxon>
        <taxon>Coemansia</taxon>
    </lineage>
</organism>
<proteinExistence type="predicted"/>